<dbReference type="PROSITE" id="PS50111">
    <property type="entry name" value="CHEMOTAXIS_TRANSDUC_2"/>
    <property type="match status" value="1"/>
</dbReference>
<keyword evidence="10" id="KW-1185">Reference proteome</keyword>
<dbReference type="PROSITE" id="PS50885">
    <property type="entry name" value="HAMP"/>
    <property type="match status" value="1"/>
</dbReference>
<keyword evidence="4" id="KW-0807">Transducer</keyword>
<dbReference type="Pfam" id="PF13188">
    <property type="entry name" value="PAS_8"/>
    <property type="match status" value="3"/>
</dbReference>
<accession>A0A515EM84</accession>
<dbReference type="PRINTS" id="PR00260">
    <property type="entry name" value="CHEMTRNSDUCR"/>
</dbReference>
<name>A0A515EM84_9BURK</name>
<dbReference type="EMBL" id="CP036282">
    <property type="protein sequence ID" value="QDL53770.1"/>
    <property type="molecule type" value="Genomic_DNA"/>
</dbReference>
<dbReference type="CDD" id="cd11386">
    <property type="entry name" value="MCP_signal"/>
    <property type="match status" value="1"/>
</dbReference>
<feature type="region of interest" description="Disordered" evidence="6">
    <location>
        <begin position="906"/>
        <end position="942"/>
    </location>
</feature>
<dbReference type="InterPro" id="IPR004089">
    <property type="entry name" value="MCPsignal_dom"/>
</dbReference>
<evidence type="ECO:0000313" key="9">
    <source>
        <dbReference type="EMBL" id="QDL53770.1"/>
    </source>
</evidence>
<dbReference type="FunFam" id="3.30.450.20:FF:000075">
    <property type="entry name" value="Methyl-accepting chemotaxis protein"/>
    <property type="match status" value="4"/>
</dbReference>
<proteinExistence type="inferred from homology"/>
<comment type="subcellular location">
    <subcellularLocation>
        <location evidence="1">Membrane</location>
    </subcellularLocation>
</comment>
<dbReference type="SUPFAM" id="SSF58104">
    <property type="entry name" value="Methyl-accepting chemotaxis protein (MCP) signaling domain"/>
    <property type="match status" value="1"/>
</dbReference>
<feature type="domain" description="HAMP" evidence="8">
    <location>
        <begin position="616"/>
        <end position="662"/>
    </location>
</feature>
<dbReference type="InterPro" id="IPR004090">
    <property type="entry name" value="Chemotax_Me-accpt_rcpt"/>
</dbReference>
<keyword evidence="2" id="KW-0145">Chemotaxis</keyword>
<organism evidence="9 10">
    <name type="scientific">Rhodoferax aquaticus</name>
    <dbReference type="NCBI Taxonomy" id="2527691"/>
    <lineage>
        <taxon>Bacteria</taxon>
        <taxon>Pseudomonadati</taxon>
        <taxon>Pseudomonadota</taxon>
        <taxon>Betaproteobacteria</taxon>
        <taxon>Burkholderiales</taxon>
        <taxon>Comamonadaceae</taxon>
        <taxon>Rhodoferax</taxon>
    </lineage>
</organism>
<dbReference type="AlphaFoldDB" id="A0A515EM84"/>
<evidence type="ECO:0000256" key="4">
    <source>
        <dbReference type="PROSITE-ProRule" id="PRU00284"/>
    </source>
</evidence>
<evidence type="ECO:0000256" key="3">
    <source>
        <dbReference type="ARBA" id="ARBA00029447"/>
    </source>
</evidence>
<dbReference type="InterPro" id="IPR003660">
    <property type="entry name" value="HAMP_dom"/>
</dbReference>
<dbReference type="PANTHER" id="PTHR43531">
    <property type="entry name" value="PROTEIN ICFG"/>
    <property type="match status" value="1"/>
</dbReference>
<evidence type="ECO:0000259" key="7">
    <source>
        <dbReference type="PROSITE" id="PS50111"/>
    </source>
</evidence>
<evidence type="ECO:0000256" key="1">
    <source>
        <dbReference type="ARBA" id="ARBA00004370"/>
    </source>
</evidence>
<sequence>MSQTTPSFLSQLFSGAQLAEQAAAIDGLQRKLAQKEAELATAQAKSSSLAQQLKAAQVLSNALEVVTGNVMIADAGNNVVFMNKSVSGMLSTAESDIRKDLPNFSTATVLGSNIDIFHKNPAHQRDMLGRLRETYRTQINVGGRVFGLVATPIVDKEGVRQGTVVEWSDRTAEIAARNAELKAAAENTRIKNALDKCSTNVMIADDSNHIIYMNETVAAMMQGNEAELRKSLPNFNAKKLIGESIDVFHKNPAHQRGMLSALSSTYKTQIQVGSLTFGLIANPIIDAEGKRVGTVVEWADKTVELAAREAELKLAAENTRIKNALDKCSTNVMIADDSNHIIYMNETVAAMMKGNEAELRKSLPQFDANKLIGANIDVFHKNPAHQRGMLASLSSTYKTQIQVGSLYFGLIANPIIDAAGKRVGTVVEWADRTAEIKARDVELKLMAENTRIKNALDKCTTNVMIADAMNHIVYMNETVTTMMQRNESELRKSLPQFDSRKLMGENIDVFHKNPAHQRGMLASLSSTYKTQIKVGNLYFGLIANPILDAQGVRVGTVVEWADRTAEVGVENEVAAIVEGATHGDFGRRLSTEGKTGFFASLSSGMNQLLDTSENGLNDVADVLEAFAQGDLTKRIERDYEGLFGKVKDSANSTADNLMRVMGEVRAAADALTGAANQVSSTAQSLSQAASEQASSVEETTASMDAMSASINQNSDNAKVTDGMATKASKEATEGGSAVSQTVTAMNQIAAKIGIVDDIAYQTNLLALNAAIEAARAGEHGKGFAVVAAEVRKLAERSQEAAKEIGDLATNSVATAQRAGKLLDEIVPSIQKTSELVQEIAAASSEQSESVVQIGGAMTQLSKATQQNASASEELAATSEELSGQAEQLQQSIAFFNIGDDMPAKVRSRHEPVAHDRRAVAPRLGAPAKAPTARGAGGNFKPY</sequence>
<reference evidence="10" key="2">
    <citation type="journal article" date="2020" name="Int. J. Syst. Evol. Microbiol.">
        <title>Genomic insights into a novel species Rhodoferax aquaticus sp. nov., isolated from freshwater.</title>
        <authorList>
            <person name="Li T."/>
            <person name="Zhuo Y."/>
            <person name="Jin C.Z."/>
            <person name="Wu X."/>
            <person name="Ko S.R."/>
            <person name="Jin F.J."/>
            <person name="Ahn C.Y."/>
            <person name="Oh H.M."/>
            <person name="Lee H.G."/>
            <person name="Jin L."/>
        </authorList>
    </citation>
    <scope>NUCLEOTIDE SEQUENCE [LARGE SCALE GENOMIC DNA]</scope>
    <source>
        <strain evidence="10">Gr-4</strain>
    </source>
</reference>
<dbReference type="GO" id="GO:0007165">
    <property type="term" value="P:signal transduction"/>
    <property type="evidence" value="ECO:0007669"/>
    <property type="project" value="UniProtKB-KW"/>
</dbReference>
<dbReference type="Pfam" id="PF00015">
    <property type="entry name" value="MCPsignal"/>
    <property type="match status" value="1"/>
</dbReference>
<dbReference type="GO" id="GO:0005886">
    <property type="term" value="C:plasma membrane"/>
    <property type="evidence" value="ECO:0007669"/>
    <property type="project" value="TreeGrafter"/>
</dbReference>
<reference evidence="10" key="1">
    <citation type="submission" date="2019-02" db="EMBL/GenBank/DDBJ databases">
        <title>Complete genome sequence of Rhodoferax sp. Gr-4.</title>
        <authorList>
            <person name="Jin L."/>
        </authorList>
    </citation>
    <scope>NUCLEOTIDE SEQUENCE [LARGE SCALE GENOMIC DNA]</scope>
    <source>
        <strain evidence="10">Gr-4</strain>
    </source>
</reference>
<dbReference type="PANTHER" id="PTHR43531:SF11">
    <property type="entry name" value="METHYL-ACCEPTING CHEMOTAXIS PROTEIN 3"/>
    <property type="match status" value="1"/>
</dbReference>
<keyword evidence="5" id="KW-0175">Coiled coil</keyword>
<dbReference type="Gene3D" id="3.30.450.20">
    <property type="entry name" value="PAS domain"/>
    <property type="match status" value="4"/>
</dbReference>
<feature type="compositionally biased region" description="Basic and acidic residues" evidence="6">
    <location>
        <begin position="908"/>
        <end position="918"/>
    </location>
</feature>
<dbReference type="Proteomes" id="UP000317365">
    <property type="component" value="Chromosome"/>
</dbReference>
<dbReference type="Pfam" id="PF18947">
    <property type="entry name" value="HAMP_2"/>
    <property type="match status" value="1"/>
</dbReference>
<dbReference type="FunFam" id="1.10.287.950:FF:000001">
    <property type="entry name" value="Methyl-accepting chemotaxis sensory transducer"/>
    <property type="match status" value="1"/>
</dbReference>
<protein>
    <submittedName>
        <fullName evidence="9">Methyl-accepting chemotaxis protein</fullName>
    </submittedName>
</protein>
<dbReference type="InterPro" id="IPR051310">
    <property type="entry name" value="MCP_chemotaxis"/>
</dbReference>
<dbReference type="Gene3D" id="1.10.287.950">
    <property type="entry name" value="Methyl-accepting chemotaxis protein"/>
    <property type="match status" value="1"/>
</dbReference>
<dbReference type="GO" id="GO:0004888">
    <property type="term" value="F:transmembrane signaling receptor activity"/>
    <property type="evidence" value="ECO:0007669"/>
    <property type="project" value="InterPro"/>
</dbReference>
<dbReference type="GO" id="GO:0006935">
    <property type="term" value="P:chemotaxis"/>
    <property type="evidence" value="ECO:0007669"/>
    <property type="project" value="UniProtKB-KW"/>
</dbReference>
<evidence type="ECO:0000259" key="8">
    <source>
        <dbReference type="PROSITE" id="PS50885"/>
    </source>
</evidence>
<evidence type="ECO:0000256" key="2">
    <source>
        <dbReference type="ARBA" id="ARBA00022500"/>
    </source>
</evidence>
<feature type="domain" description="Methyl-accepting transducer" evidence="7">
    <location>
        <begin position="667"/>
        <end position="882"/>
    </location>
</feature>
<evidence type="ECO:0000256" key="6">
    <source>
        <dbReference type="SAM" id="MobiDB-lite"/>
    </source>
</evidence>
<dbReference type="RefSeq" id="WP_142809985.1">
    <property type="nucleotide sequence ID" value="NZ_CP036282.1"/>
</dbReference>
<gene>
    <name evidence="9" type="ORF">EXZ61_06035</name>
</gene>
<dbReference type="SMART" id="SM00283">
    <property type="entry name" value="MA"/>
    <property type="match status" value="1"/>
</dbReference>
<feature type="coiled-coil region" evidence="5">
    <location>
        <begin position="860"/>
        <end position="891"/>
    </location>
</feature>
<evidence type="ECO:0000313" key="10">
    <source>
        <dbReference type="Proteomes" id="UP000317365"/>
    </source>
</evidence>
<dbReference type="KEGG" id="rhg:EXZ61_06035"/>
<dbReference type="InterPro" id="IPR000014">
    <property type="entry name" value="PAS"/>
</dbReference>
<comment type="similarity">
    <text evidence="3">Belongs to the methyl-accepting chemotaxis (MCP) protein family.</text>
</comment>
<evidence type="ECO:0000256" key="5">
    <source>
        <dbReference type="SAM" id="Coils"/>
    </source>
</evidence>
<feature type="coiled-coil region" evidence="5">
    <location>
        <begin position="18"/>
        <end position="52"/>
    </location>
</feature>